<dbReference type="InterPro" id="IPR024167">
    <property type="entry name" value="Cytochrome_c4-like"/>
</dbReference>
<evidence type="ECO:0000256" key="8">
    <source>
        <dbReference type="PIRSR" id="PIRSR000005-1"/>
    </source>
</evidence>
<evidence type="ECO:0000256" key="7">
    <source>
        <dbReference type="ARBA" id="ARBA00023004"/>
    </source>
</evidence>
<evidence type="ECO:0000256" key="5">
    <source>
        <dbReference type="ARBA" id="ARBA00022764"/>
    </source>
</evidence>
<dbReference type="RefSeq" id="WP_246590926.1">
    <property type="nucleotide sequence ID" value="NZ_CAJQUM010000001.1"/>
</dbReference>
<keyword evidence="4 9" id="KW-0479">Metal-binding</keyword>
<feature type="binding site" description="axial binding residue" evidence="9">
    <location>
        <position position="222"/>
    </location>
    <ligand>
        <name>heme c</name>
        <dbReference type="ChEBI" id="CHEBI:61717"/>
        <label>2</label>
    </ligand>
    <ligandPart>
        <name>Fe</name>
        <dbReference type="ChEBI" id="CHEBI:18248"/>
    </ligandPart>
</feature>
<evidence type="ECO:0000313" key="12">
    <source>
        <dbReference type="EMBL" id="CAG4883895.1"/>
    </source>
</evidence>
<dbReference type="GO" id="GO:0020037">
    <property type="term" value="F:heme binding"/>
    <property type="evidence" value="ECO:0007669"/>
    <property type="project" value="InterPro"/>
</dbReference>
<comment type="caution">
    <text evidence="12">The sequence shown here is derived from an EMBL/GenBank/DDBJ whole genome shotgun (WGS) entry which is preliminary data.</text>
</comment>
<dbReference type="InterPro" id="IPR050597">
    <property type="entry name" value="Cytochrome_c_Oxidase_Subunit"/>
</dbReference>
<evidence type="ECO:0000313" key="13">
    <source>
        <dbReference type="Proteomes" id="UP000742786"/>
    </source>
</evidence>
<evidence type="ECO:0000256" key="6">
    <source>
        <dbReference type="ARBA" id="ARBA00022982"/>
    </source>
</evidence>
<evidence type="ECO:0000259" key="11">
    <source>
        <dbReference type="PROSITE" id="PS51007"/>
    </source>
</evidence>
<feature type="binding site" description="covalent" evidence="8">
    <location>
        <position position="176"/>
    </location>
    <ligand>
        <name>heme c</name>
        <dbReference type="ChEBI" id="CHEBI:61717"/>
        <label>2</label>
    </ligand>
</feature>
<evidence type="ECO:0000256" key="10">
    <source>
        <dbReference type="SAM" id="SignalP"/>
    </source>
</evidence>
<organism evidence="12 13">
    <name type="scientific">Georgfuchsia toluolica</name>
    <dbReference type="NCBI Taxonomy" id="424218"/>
    <lineage>
        <taxon>Bacteria</taxon>
        <taxon>Pseudomonadati</taxon>
        <taxon>Pseudomonadota</taxon>
        <taxon>Betaproteobacteria</taxon>
        <taxon>Nitrosomonadales</taxon>
        <taxon>Sterolibacteriaceae</taxon>
        <taxon>Georgfuchsia</taxon>
    </lineage>
</organism>
<evidence type="ECO:0000256" key="2">
    <source>
        <dbReference type="ARBA" id="ARBA00022448"/>
    </source>
</evidence>
<dbReference type="Gene3D" id="1.10.760.10">
    <property type="entry name" value="Cytochrome c-like domain"/>
    <property type="match status" value="2"/>
</dbReference>
<feature type="signal peptide" evidence="10">
    <location>
        <begin position="1"/>
        <end position="22"/>
    </location>
</feature>
<feature type="binding site" description="covalent" evidence="8">
    <location>
        <position position="44"/>
    </location>
    <ligand>
        <name>heme c</name>
        <dbReference type="ChEBI" id="CHEBI:61717"/>
        <label>1</label>
    </ligand>
</feature>
<proteinExistence type="predicted"/>
<dbReference type="Proteomes" id="UP000742786">
    <property type="component" value="Unassembled WGS sequence"/>
</dbReference>
<evidence type="ECO:0000256" key="4">
    <source>
        <dbReference type="ARBA" id="ARBA00022723"/>
    </source>
</evidence>
<dbReference type="InterPro" id="IPR009056">
    <property type="entry name" value="Cyt_c-like_dom"/>
</dbReference>
<feature type="chain" id="PRO_5038139039" evidence="10">
    <location>
        <begin position="23"/>
        <end position="245"/>
    </location>
</feature>
<dbReference type="EMBL" id="CAJQUM010000001">
    <property type="protein sequence ID" value="CAG4883895.1"/>
    <property type="molecule type" value="Genomic_DNA"/>
</dbReference>
<feature type="binding site" description="covalent" evidence="8">
    <location>
        <position position="179"/>
    </location>
    <ligand>
        <name>heme c</name>
        <dbReference type="ChEBI" id="CHEBI:61717"/>
        <label>2</label>
    </ligand>
</feature>
<dbReference type="PANTHER" id="PTHR33751">
    <property type="entry name" value="CBB3-TYPE CYTOCHROME C OXIDASE SUBUNIT FIXP"/>
    <property type="match status" value="1"/>
</dbReference>
<dbReference type="AlphaFoldDB" id="A0A916J4S8"/>
<dbReference type="PROSITE" id="PS51007">
    <property type="entry name" value="CYTC"/>
    <property type="match status" value="2"/>
</dbReference>
<evidence type="ECO:0000256" key="9">
    <source>
        <dbReference type="PIRSR" id="PIRSR000005-2"/>
    </source>
</evidence>
<evidence type="ECO:0000256" key="3">
    <source>
        <dbReference type="ARBA" id="ARBA00022617"/>
    </source>
</evidence>
<dbReference type="GO" id="GO:0005506">
    <property type="term" value="F:iron ion binding"/>
    <property type="evidence" value="ECO:0007669"/>
    <property type="project" value="InterPro"/>
</dbReference>
<evidence type="ECO:0000256" key="1">
    <source>
        <dbReference type="ARBA" id="ARBA00004418"/>
    </source>
</evidence>
<dbReference type="GO" id="GO:0009055">
    <property type="term" value="F:electron transfer activity"/>
    <property type="evidence" value="ECO:0007669"/>
    <property type="project" value="InterPro"/>
</dbReference>
<keyword evidence="7 9" id="KW-0408">Iron</keyword>
<feature type="binding site" description="axial binding residue" evidence="9">
    <location>
        <position position="180"/>
    </location>
    <ligand>
        <name>heme c</name>
        <dbReference type="ChEBI" id="CHEBI:61717"/>
        <label>2</label>
    </ligand>
    <ligandPart>
        <name>Fe</name>
        <dbReference type="ChEBI" id="CHEBI:18248"/>
    </ligandPart>
</feature>
<accession>A0A916J4S8</accession>
<comment type="subcellular location">
    <subcellularLocation>
        <location evidence="1">Periplasm</location>
    </subcellularLocation>
</comment>
<dbReference type="GO" id="GO:0042597">
    <property type="term" value="C:periplasmic space"/>
    <property type="evidence" value="ECO:0007669"/>
    <property type="project" value="UniProtKB-SubCell"/>
</dbReference>
<dbReference type="InterPro" id="IPR036909">
    <property type="entry name" value="Cyt_c-like_dom_sf"/>
</dbReference>
<feature type="domain" description="Cytochrome c" evidence="11">
    <location>
        <begin position="28"/>
        <end position="143"/>
    </location>
</feature>
<protein>
    <submittedName>
        <fullName evidence="12">Cytochrome c4</fullName>
    </submittedName>
</protein>
<dbReference type="PANTHER" id="PTHR33751:SF9">
    <property type="entry name" value="CYTOCHROME C4"/>
    <property type="match status" value="1"/>
</dbReference>
<gene>
    <name evidence="12" type="primary">cycA</name>
    <name evidence="12" type="ORF">GTOL_11778</name>
</gene>
<dbReference type="Pfam" id="PF00034">
    <property type="entry name" value="Cytochrom_C"/>
    <property type="match status" value="2"/>
</dbReference>
<feature type="domain" description="Cytochrome c" evidence="11">
    <location>
        <begin position="162"/>
        <end position="245"/>
    </location>
</feature>
<keyword evidence="10" id="KW-0732">Signal</keyword>
<reference evidence="12" key="1">
    <citation type="submission" date="2021-04" db="EMBL/GenBank/DDBJ databases">
        <authorList>
            <person name="Hornung B."/>
        </authorList>
    </citation>
    <scope>NUCLEOTIDE SEQUENCE</scope>
    <source>
        <strain evidence="12">G5G6</strain>
    </source>
</reference>
<keyword evidence="2" id="KW-0813">Transport</keyword>
<dbReference type="PIRSF" id="PIRSF000005">
    <property type="entry name" value="Cytochrome_c4"/>
    <property type="match status" value="1"/>
</dbReference>
<keyword evidence="6" id="KW-0249">Electron transport</keyword>
<keyword evidence="5" id="KW-0574">Periplasm</keyword>
<sequence>MKQTLFLAVFASVLVTASPAWSADEAKTDANADTKVKQLVKKQCGGCHGDDGNSVKPTVPKLAGQHADYLYKQLRNFKATDGKPAGPSNPMYPTPSDLVYIASPEGKLPERTNPLYFVVMNGMVKDLTDADMKAVAVYFSEQTRKSADSVTKSGEGFEAAQRLYRVGDAVRHVPSCAGCHGPTGDGLPAQFPRLSGQLANYTLKQLKNFRAGYRTNDPNRMMRDITYRLTEEEIEALSDYIAGLR</sequence>
<feature type="binding site" description="axial binding residue" evidence="9">
    <location>
        <position position="120"/>
    </location>
    <ligand>
        <name>heme c</name>
        <dbReference type="ChEBI" id="CHEBI:61717"/>
        <label>1</label>
    </ligand>
    <ligandPart>
        <name>Fe</name>
        <dbReference type="ChEBI" id="CHEBI:18248"/>
    </ligandPart>
</feature>
<keyword evidence="3 8" id="KW-0349">Heme</keyword>
<keyword evidence="13" id="KW-1185">Reference proteome</keyword>
<name>A0A916J4S8_9PROT</name>
<comment type="PTM">
    <text evidence="8">Binds 2 heme c groups covalently per subunit.</text>
</comment>
<feature type="binding site" description="axial binding residue" evidence="9">
    <location>
        <position position="48"/>
    </location>
    <ligand>
        <name>heme c</name>
        <dbReference type="ChEBI" id="CHEBI:61717"/>
        <label>1</label>
    </ligand>
    <ligandPart>
        <name>Fe</name>
        <dbReference type="ChEBI" id="CHEBI:18248"/>
    </ligandPart>
</feature>
<feature type="binding site" description="covalent" evidence="8">
    <location>
        <position position="47"/>
    </location>
    <ligand>
        <name>heme c</name>
        <dbReference type="ChEBI" id="CHEBI:61717"/>
        <label>1</label>
    </ligand>
</feature>
<dbReference type="SUPFAM" id="SSF46626">
    <property type="entry name" value="Cytochrome c"/>
    <property type="match status" value="2"/>
</dbReference>